<dbReference type="PANTHER" id="PTHR30606:SF10">
    <property type="entry name" value="PHOSPHATIDYLINOSITOL MANNOSIDE ACYLTRANSFERASE"/>
    <property type="match status" value="1"/>
</dbReference>
<sequence length="315" mass="35689">MMQKQLDGLVTSMRFISKLPLKLLQTCATGISVIITKALPVKTPRYAKLNIEIAFPDASPEKIQQIYQSSAINELKSYFEFIHIWGNRTEKNLAMLHSVTGAEYLHEALAAKQGIVLIVPHFGTWEIMNAWVSQFTPMTIMYKPLKNSAVNKFVLQARSREQAHLVPTDETGVKQIFKALKSGGITAILPDHSPDHGGELIDWFGVPLYSSQLSAKMIQKTKARSLLLYALRNENEGFDMFIEPMSEEIYDTSKNGTLLIHKTMEALIRRYPEHYHWSYKRFKANPATSALYTLPNDKALALIRKIQTQSSTFGQ</sequence>
<comment type="subcellular location">
    <subcellularLocation>
        <location evidence="1">Cell inner membrane</location>
    </subcellularLocation>
</comment>
<keyword evidence="8" id="KW-1185">Reference proteome</keyword>
<evidence type="ECO:0000256" key="5">
    <source>
        <dbReference type="ARBA" id="ARBA00023136"/>
    </source>
</evidence>
<evidence type="ECO:0000256" key="4">
    <source>
        <dbReference type="ARBA" id="ARBA00022679"/>
    </source>
</evidence>
<protein>
    <submittedName>
        <fullName evidence="7">Lipid A biosynthesis acyltransferase</fullName>
    </submittedName>
</protein>
<dbReference type="PIRSF" id="PIRSF026649">
    <property type="entry name" value="MsbB"/>
    <property type="match status" value="1"/>
</dbReference>
<keyword evidence="6 7" id="KW-0012">Acyltransferase</keyword>
<dbReference type="EMBL" id="NEXX01000007">
    <property type="protein sequence ID" value="OUY05715.1"/>
    <property type="molecule type" value="Genomic_DNA"/>
</dbReference>
<evidence type="ECO:0000256" key="1">
    <source>
        <dbReference type="ARBA" id="ARBA00004533"/>
    </source>
</evidence>
<evidence type="ECO:0000313" key="8">
    <source>
        <dbReference type="Proteomes" id="UP000196536"/>
    </source>
</evidence>
<dbReference type="InterPro" id="IPR004960">
    <property type="entry name" value="LipA_acyltrans"/>
</dbReference>
<dbReference type="OrthoDB" id="9803456at2"/>
<evidence type="ECO:0000256" key="6">
    <source>
        <dbReference type="ARBA" id="ARBA00023315"/>
    </source>
</evidence>
<dbReference type="CDD" id="cd07984">
    <property type="entry name" value="LPLAT_LABLAT-like"/>
    <property type="match status" value="1"/>
</dbReference>
<evidence type="ECO:0000256" key="3">
    <source>
        <dbReference type="ARBA" id="ARBA00022519"/>
    </source>
</evidence>
<comment type="caution">
    <text evidence="7">The sequence shown here is derived from an EMBL/GenBank/DDBJ whole genome shotgun (WGS) entry which is preliminary data.</text>
</comment>
<dbReference type="Proteomes" id="UP000196536">
    <property type="component" value="Unassembled WGS sequence"/>
</dbReference>
<evidence type="ECO:0000256" key="2">
    <source>
        <dbReference type="ARBA" id="ARBA00022475"/>
    </source>
</evidence>
<reference evidence="7 8" key="1">
    <citation type="submission" date="2017-05" db="EMBL/GenBank/DDBJ databases">
        <title>Acinetobacter populi ANC 5415 (= PBJ7), whole genome shotgun sequencing project.</title>
        <authorList>
            <person name="Nemec A."/>
            <person name="Radolfova-Krizova L."/>
        </authorList>
    </citation>
    <scope>NUCLEOTIDE SEQUENCE [LARGE SCALE GENOMIC DNA]</scope>
    <source>
        <strain evidence="7 8">PBJ7</strain>
    </source>
</reference>
<accession>A0A1Z9YU19</accession>
<dbReference type="GO" id="GO:0005886">
    <property type="term" value="C:plasma membrane"/>
    <property type="evidence" value="ECO:0007669"/>
    <property type="project" value="UniProtKB-SubCell"/>
</dbReference>
<evidence type="ECO:0000313" key="7">
    <source>
        <dbReference type="EMBL" id="OUY05715.1"/>
    </source>
</evidence>
<keyword evidence="3" id="KW-0997">Cell inner membrane</keyword>
<dbReference type="GO" id="GO:0009247">
    <property type="term" value="P:glycolipid biosynthetic process"/>
    <property type="evidence" value="ECO:0007669"/>
    <property type="project" value="UniProtKB-ARBA"/>
</dbReference>
<keyword evidence="2" id="KW-1003">Cell membrane</keyword>
<proteinExistence type="predicted"/>
<gene>
    <name evidence="7" type="ORF">CAP51_15920</name>
</gene>
<dbReference type="PANTHER" id="PTHR30606">
    <property type="entry name" value="LIPID A BIOSYNTHESIS LAUROYL ACYLTRANSFERASE"/>
    <property type="match status" value="1"/>
</dbReference>
<keyword evidence="4 7" id="KW-0808">Transferase</keyword>
<name>A0A1Z9YU19_9GAMM</name>
<keyword evidence="5" id="KW-0472">Membrane</keyword>
<dbReference type="Pfam" id="PF03279">
    <property type="entry name" value="Lip_A_acyltrans"/>
    <property type="match status" value="1"/>
</dbReference>
<dbReference type="AlphaFoldDB" id="A0A1Z9YU19"/>
<organism evidence="7 8">
    <name type="scientific">Acinetobacter populi</name>
    <dbReference type="NCBI Taxonomy" id="1582270"/>
    <lineage>
        <taxon>Bacteria</taxon>
        <taxon>Pseudomonadati</taxon>
        <taxon>Pseudomonadota</taxon>
        <taxon>Gammaproteobacteria</taxon>
        <taxon>Moraxellales</taxon>
        <taxon>Moraxellaceae</taxon>
        <taxon>Acinetobacter</taxon>
    </lineage>
</organism>
<dbReference type="GO" id="GO:0016746">
    <property type="term" value="F:acyltransferase activity"/>
    <property type="evidence" value="ECO:0007669"/>
    <property type="project" value="UniProtKB-KW"/>
</dbReference>